<accession>A0ACB8CPI9</accession>
<protein>
    <submittedName>
        <fullName evidence="1">Uncharacterized protein</fullName>
    </submittedName>
</protein>
<gene>
    <name evidence="1" type="ORF">HPB49_003612</name>
</gene>
<proteinExistence type="predicted"/>
<sequence length="991" mass="107401">MAEETQQGPYVSCIKSFGRPILPPLMTDEKRLLMRHFKALACEREAARAKRKREAFLLTLGEADLEVDVSEDSSLDMAHTAPPSLAAADSGASLMLPVVTKLERDVRWAASDTPETGSSATLVPSSSDSEDDGTSTADSARSKHDEDEVAGHQEDETRLSPEKDLVPGTQVGPAEVPVTLTETTPAMPSTATTPKQYLQAVPTMMPVIMPMTLSDMTKEMTLAAKQVTTVTTPTTMPLTTRPKEPVMTATTQVTSPSAATLETVPMTTPPKTPMMTAVATQTSATTPMIPPPKMPVTTQGASAATLTTMAVTAPLSSPIRQECFPTKVSVPSLCRSRSFVVESPSLAQLLLRGLHRDGRDCANGTDAKIVQPCNSPTKDSFYLKPRSSERHTYATRAGERTRKKEGLNISKTFIKADHKVDSSSVISQVTDDAADESSHRLGDVIKPQKNSVCESAGEQHDLASCRNDPDIRAHVDENTEDTRVSPIIVKPTALQVPASPDRIEQASTFLGKCDSVNAHWISRVFRDTLKSFAKTNRLPTHKTPDSSFNVPFDNSSKVTGRVVPWTSSALDVVAVTKDYASVKDGAVDNTLHNIPNVPGDDSAEETVADDVFTDALDDKWAELSSASLPGFFTKDNAATARTLPMFGKTFFSDWDRGDASFAPVSPSSNRRSICSSISSIQSSFGAEHDVLALTLNSSGDVEEDEEQYEDADGHRDDQANSSAELSGSLENSGSSLDESSASSGCEHLKSLNQRMSEDDMLAAQELKLQTLCQTLAQDYTRDNRSTFAILREGAVSMVLGEESWADDDTPLEAQTAGSISPPIAPKPGTEGCEAWKERHQCQKNSESKSGQMEVEAGLILFQRSLQKHNLRYTTILCDGDSRTFEAIKQARTYGFVEVQKEDCVNHVQKRMGTALRNLVKNHKTEDGRSLGGKGRLTADLIKKLSLYYGRAFKSHEGDVDAMQRAVMATYHHVASTDKCPNHSLCPNGEQS</sequence>
<keyword evidence="2" id="KW-1185">Reference proteome</keyword>
<organism evidence="1 2">
    <name type="scientific">Dermacentor silvarum</name>
    <name type="common">Tick</name>
    <dbReference type="NCBI Taxonomy" id="543639"/>
    <lineage>
        <taxon>Eukaryota</taxon>
        <taxon>Metazoa</taxon>
        <taxon>Ecdysozoa</taxon>
        <taxon>Arthropoda</taxon>
        <taxon>Chelicerata</taxon>
        <taxon>Arachnida</taxon>
        <taxon>Acari</taxon>
        <taxon>Parasitiformes</taxon>
        <taxon>Ixodida</taxon>
        <taxon>Ixodoidea</taxon>
        <taxon>Ixodidae</taxon>
        <taxon>Rhipicephalinae</taxon>
        <taxon>Dermacentor</taxon>
    </lineage>
</organism>
<evidence type="ECO:0000313" key="1">
    <source>
        <dbReference type="EMBL" id="KAH7948937.1"/>
    </source>
</evidence>
<comment type="caution">
    <text evidence="1">The sequence shown here is derived from an EMBL/GenBank/DDBJ whole genome shotgun (WGS) entry which is preliminary data.</text>
</comment>
<reference evidence="1" key="1">
    <citation type="submission" date="2020-05" db="EMBL/GenBank/DDBJ databases">
        <title>Large-scale comparative analyses of tick genomes elucidate their genetic diversity and vector capacities.</title>
        <authorList>
            <person name="Jia N."/>
            <person name="Wang J."/>
            <person name="Shi W."/>
            <person name="Du L."/>
            <person name="Sun Y."/>
            <person name="Zhan W."/>
            <person name="Jiang J."/>
            <person name="Wang Q."/>
            <person name="Zhang B."/>
            <person name="Ji P."/>
            <person name="Sakyi L.B."/>
            <person name="Cui X."/>
            <person name="Yuan T."/>
            <person name="Jiang B."/>
            <person name="Yang W."/>
            <person name="Lam T.T.-Y."/>
            <person name="Chang Q."/>
            <person name="Ding S."/>
            <person name="Wang X."/>
            <person name="Zhu J."/>
            <person name="Ruan X."/>
            <person name="Zhao L."/>
            <person name="Wei J."/>
            <person name="Que T."/>
            <person name="Du C."/>
            <person name="Cheng J."/>
            <person name="Dai P."/>
            <person name="Han X."/>
            <person name="Huang E."/>
            <person name="Gao Y."/>
            <person name="Liu J."/>
            <person name="Shao H."/>
            <person name="Ye R."/>
            <person name="Li L."/>
            <person name="Wei W."/>
            <person name="Wang X."/>
            <person name="Wang C."/>
            <person name="Yang T."/>
            <person name="Huo Q."/>
            <person name="Li W."/>
            <person name="Guo W."/>
            <person name="Chen H."/>
            <person name="Zhou L."/>
            <person name="Ni X."/>
            <person name="Tian J."/>
            <person name="Zhou Y."/>
            <person name="Sheng Y."/>
            <person name="Liu T."/>
            <person name="Pan Y."/>
            <person name="Xia L."/>
            <person name="Li J."/>
            <person name="Zhao F."/>
            <person name="Cao W."/>
        </authorList>
    </citation>
    <scope>NUCLEOTIDE SEQUENCE</scope>
    <source>
        <strain evidence="1">Dsil-2018</strain>
    </source>
</reference>
<dbReference type="EMBL" id="CM023474">
    <property type="protein sequence ID" value="KAH7948937.1"/>
    <property type="molecule type" value="Genomic_DNA"/>
</dbReference>
<evidence type="ECO:0000313" key="2">
    <source>
        <dbReference type="Proteomes" id="UP000821865"/>
    </source>
</evidence>
<dbReference type="Proteomes" id="UP000821865">
    <property type="component" value="Chromosome 5"/>
</dbReference>
<name>A0ACB8CPI9_DERSI</name>